<organism evidence="1 2">
    <name type="scientific">Salix brachista</name>
    <dbReference type="NCBI Taxonomy" id="2182728"/>
    <lineage>
        <taxon>Eukaryota</taxon>
        <taxon>Viridiplantae</taxon>
        <taxon>Streptophyta</taxon>
        <taxon>Embryophyta</taxon>
        <taxon>Tracheophyta</taxon>
        <taxon>Spermatophyta</taxon>
        <taxon>Magnoliopsida</taxon>
        <taxon>eudicotyledons</taxon>
        <taxon>Gunneridae</taxon>
        <taxon>Pentapetalae</taxon>
        <taxon>rosids</taxon>
        <taxon>fabids</taxon>
        <taxon>Malpighiales</taxon>
        <taxon>Salicaceae</taxon>
        <taxon>Saliceae</taxon>
        <taxon>Salix</taxon>
    </lineage>
</organism>
<gene>
    <name evidence="1" type="ORF">DKX38_023483</name>
</gene>
<dbReference type="Proteomes" id="UP000326939">
    <property type="component" value="Chromosome 16"/>
</dbReference>
<dbReference type="AlphaFoldDB" id="A0A5N5JMQ9"/>
<reference evidence="2" key="1">
    <citation type="journal article" date="2019" name="Gigascience">
        <title>De novo genome assembly of the endangered Acer yangbiense, a plant species with extremely small populations endemic to Yunnan Province, China.</title>
        <authorList>
            <person name="Yang J."/>
            <person name="Wariss H.M."/>
            <person name="Tao L."/>
            <person name="Zhang R."/>
            <person name="Yun Q."/>
            <person name="Hollingsworth P."/>
            <person name="Dao Z."/>
            <person name="Luo G."/>
            <person name="Guo H."/>
            <person name="Ma Y."/>
            <person name="Sun W."/>
        </authorList>
    </citation>
    <scope>NUCLEOTIDE SEQUENCE [LARGE SCALE GENOMIC DNA]</scope>
    <source>
        <strain evidence="2">cv. br00</strain>
    </source>
</reference>
<evidence type="ECO:0000313" key="1">
    <source>
        <dbReference type="EMBL" id="KAB5519164.1"/>
    </source>
</evidence>
<keyword evidence="2" id="KW-1185">Reference proteome</keyword>
<dbReference type="EMBL" id="VDCV01000016">
    <property type="protein sequence ID" value="KAB5519164.1"/>
    <property type="molecule type" value="Genomic_DNA"/>
</dbReference>
<comment type="caution">
    <text evidence="1">The sequence shown here is derived from an EMBL/GenBank/DDBJ whole genome shotgun (WGS) entry which is preliminary data.</text>
</comment>
<proteinExistence type="predicted"/>
<evidence type="ECO:0000313" key="2">
    <source>
        <dbReference type="Proteomes" id="UP000326939"/>
    </source>
</evidence>
<accession>A0A5N5JMQ9</accession>
<name>A0A5N5JMQ9_9ROSI</name>
<sequence>MGSKPEADHSMPHIVLIPCPLQSHIKTMLKFINEMLIFRGICDVRHQWNPTQVITFKKKKKKKKNINQNFIMLDL</sequence>
<protein>
    <submittedName>
        <fullName evidence="1">Uncharacterized protein</fullName>
    </submittedName>
</protein>